<evidence type="ECO:0000259" key="1">
    <source>
        <dbReference type="Pfam" id="PF00535"/>
    </source>
</evidence>
<protein>
    <recommendedName>
        <fullName evidence="1">Glycosyltransferase 2-like domain-containing protein</fullName>
    </recommendedName>
</protein>
<dbReference type="Proteomes" id="UP000176191">
    <property type="component" value="Unassembled WGS sequence"/>
</dbReference>
<feature type="domain" description="Glycosyltransferase 2-like" evidence="1">
    <location>
        <begin position="7"/>
        <end position="110"/>
    </location>
</feature>
<proteinExistence type="predicted"/>
<dbReference type="GO" id="GO:0005886">
    <property type="term" value="C:plasma membrane"/>
    <property type="evidence" value="ECO:0007669"/>
    <property type="project" value="TreeGrafter"/>
</dbReference>
<accession>A0A1F5F6R3</accession>
<dbReference type="SUPFAM" id="SSF53448">
    <property type="entry name" value="Nucleotide-diphospho-sugar transferases"/>
    <property type="match status" value="1"/>
</dbReference>
<evidence type="ECO:0000313" key="2">
    <source>
        <dbReference type="EMBL" id="OGD75276.1"/>
    </source>
</evidence>
<dbReference type="PANTHER" id="PTHR48090">
    <property type="entry name" value="UNDECAPRENYL-PHOSPHATE 4-DEOXY-4-FORMAMIDO-L-ARABINOSE TRANSFERASE-RELATED"/>
    <property type="match status" value="1"/>
</dbReference>
<dbReference type="Pfam" id="PF00535">
    <property type="entry name" value="Glycos_transf_2"/>
    <property type="match status" value="1"/>
</dbReference>
<dbReference type="AlphaFoldDB" id="A0A1F5F6R3"/>
<evidence type="ECO:0000313" key="3">
    <source>
        <dbReference type="Proteomes" id="UP000176191"/>
    </source>
</evidence>
<dbReference type="InterPro" id="IPR050256">
    <property type="entry name" value="Glycosyltransferase_2"/>
</dbReference>
<dbReference type="EMBL" id="MFAK01000011">
    <property type="protein sequence ID" value="OGD75276.1"/>
    <property type="molecule type" value="Genomic_DNA"/>
</dbReference>
<dbReference type="PANTHER" id="PTHR48090:SF8">
    <property type="entry name" value="GLYCOSYLTRANSFERASE CSBB-RELATED"/>
    <property type="match status" value="1"/>
</dbReference>
<name>A0A1F5F6R3_9BACT</name>
<dbReference type="InterPro" id="IPR029044">
    <property type="entry name" value="Nucleotide-diphossugar_trans"/>
</dbReference>
<organism evidence="2 3">
    <name type="scientific">Candidatus Collierbacteria bacterium RIFOXYA2_FULL_46_10</name>
    <dbReference type="NCBI Taxonomy" id="1817726"/>
    <lineage>
        <taxon>Bacteria</taxon>
        <taxon>Candidatus Collieribacteriota</taxon>
    </lineage>
</organism>
<reference evidence="2 3" key="1">
    <citation type="journal article" date="2016" name="Nat. Commun.">
        <title>Thousands of microbial genomes shed light on interconnected biogeochemical processes in an aquifer system.</title>
        <authorList>
            <person name="Anantharaman K."/>
            <person name="Brown C.T."/>
            <person name="Hug L.A."/>
            <person name="Sharon I."/>
            <person name="Castelle C.J."/>
            <person name="Probst A.J."/>
            <person name="Thomas B.C."/>
            <person name="Singh A."/>
            <person name="Wilkins M.J."/>
            <person name="Karaoz U."/>
            <person name="Brodie E.L."/>
            <person name="Williams K.H."/>
            <person name="Hubbard S.S."/>
            <person name="Banfield J.F."/>
        </authorList>
    </citation>
    <scope>NUCLEOTIDE SEQUENCE [LARGE SCALE GENOMIC DNA]</scope>
</reference>
<dbReference type="InterPro" id="IPR001173">
    <property type="entry name" value="Glyco_trans_2-like"/>
</dbReference>
<dbReference type="Gene3D" id="3.90.550.10">
    <property type="entry name" value="Spore Coat Polysaccharide Biosynthesis Protein SpsA, Chain A"/>
    <property type="match status" value="1"/>
</dbReference>
<gene>
    <name evidence="2" type="ORF">A2228_00480</name>
</gene>
<sequence>MSCSITCLIPVYNEGHRLLQTVTLLKTIPEISNFLIIDDGSTDNGLTLLREKYPTIPIIQLKKNLGKSTAVRAGLSQLKTDLTLLFDADIRGLKPAEIQAGIRSLQQNPSISMLIFRRLCSPLIARLIRADIMLSGERIIQTSTLRAVMTQSPPPVQYAMEPALNQYCLDHQSATAWSPASTYNTYKTLKLGLWRGLLGDFITMIHGAQYVGWYNYLTQITSFCRHKVATI</sequence>
<comment type="caution">
    <text evidence="2">The sequence shown here is derived from an EMBL/GenBank/DDBJ whole genome shotgun (WGS) entry which is preliminary data.</text>
</comment>